<accession>A0A6J7WRF5</accession>
<dbReference type="EMBL" id="LR797169">
    <property type="protein sequence ID" value="CAB4191372.1"/>
    <property type="molecule type" value="Genomic_DNA"/>
</dbReference>
<evidence type="ECO:0000313" key="2">
    <source>
        <dbReference type="EMBL" id="CAB4176751.1"/>
    </source>
</evidence>
<evidence type="ECO:0000313" key="5">
    <source>
        <dbReference type="EMBL" id="CAB5220496.1"/>
    </source>
</evidence>
<proteinExistence type="predicted"/>
<protein>
    <submittedName>
        <fullName evidence="5">Uncharacterized protein</fullName>
    </submittedName>
</protein>
<evidence type="ECO:0000313" key="1">
    <source>
        <dbReference type="EMBL" id="CAB4145388.1"/>
    </source>
</evidence>
<dbReference type="EMBL" id="LR798290">
    <property type="protein sequence ID" value="CAB5220496.1"/>
    <property type="molecule type" value="Genomic_DNA"/>
</dbReference>
<gene>
    <name evidence="3" type="ORF">UFOVP1219_42</name>
    <name evidence="4" type="ORF">UFOVP1671_17</name>
    <name evidence="5" type="ORF">UFOVP358_16</name>
    <name evidence="1" type="ORF">UFOVP476_14</name>
    <name evidence="2" type="ORF">UFOVP986_61</name>
</gene>
<sequence length="147" mass="15652">MSVSKELAVEVAAEIKKAVETILASHGMAKPKVKTTYGDIFKFTIESSVEQKDPSGVNINSAEAVYYTRFGHVVYDDDFKATELVAPLGTKFTSGGVEYVFAGINSRKPKFSISVVRVSDGATVGMTDTVVPLLNKAAALALAKACK</sequence>
<organism evidence="5">
    <name type="scientific">uncultured Caudovirales phage</name>
    <dbReference type="NCBI Taxonomy" id="2100421"/>
    <lineage>
        <taxon>Viruses</taxon>
        <taxon>Duplodnaviria</taxon>
        <taxon>Heunggongvirae</taxon>
        <taxon>Uroviricota</taxon>
        <taxon>Caudoviricetes</taxon>
        <taxon>Peduoviridae</taxon>
        <taxon>Maltschvirus</taxon>
        <taxon>Maltschvirus maltsch</taxon>
    </lineage>
</organism>
<dbReference type="EMBL" id="LR796931">
    <property type="protein sequence ID" value="CAB4176751.1"/>
    <property type="molecule type" value="Genomic_DNA"/>
</dbReference>
<evidence type="ECO:0000313" key="3">
    <source>
        <dbReference type="EMBL" id="CAB4191372.1"/>
    </source>
</evidence>
<dbReference type="EMBL" id="LR797535">
    <property type="protein sequence ID" value="CAB4223162.1"/>
    <property type="molecule type" value="Genomic_DNA"/>
</dbReference>
<dbReference type="EMBL" id="LR796453">
    <property type="protein sequence ID" value="CAB4145388.1"/>
    <property type="molecule type" value="Genomic_DNA"/>
</dbReference>
<reference evidence="5" key="1">
    <citation type="submission" date="2020-05" db="EMBL/GenBank/DDBJ databases">
        <authorList>
            <person name="Chiriac C."/>
            <person name="Salcher M."/>
            <person name="Ghai R."/>
            <person name="Kavagutti S V."/>
        </authorList>
    </citation>
    <scope>NUCLEOTIDE SEQUENCE</scope>
</reference>
<name>A0A6J7WRF5_9CAUD</name>
<evidence type="ECO:0000313" key="4">
    <source>
        <dbReference type="EMBL" id="CAB4223162.1"/>
    </source>
</evidence>